<name>A0A7T8GVH1_CALRO</name>
<gene>
    <name evidence="2" type="ORF">FKW44_019196</name>
</gene>
<accession>A0A7T8GVH1</accession>
<evidence type="ECO:0000313" key="3">
    <source>
        <dbReference type="Proteomes" id="UP000595437"/>
    </source>
</evidence>
<protein>
    <submittedName>
        <fullName evidence="2">Transcription factor E2F7like</fullName>
    </submittedName>
</protein>
<feature type="region of interest" description="Disordered" evidence="1">
    <location>
        <begin position="1"/>
        <end position="41"/>
    </location>
</feature>
<reference evidence="3" key="1">
    <citation type="submission" date="2021-01" db="EMBL/GenBank/DDBJ databases">
        <title>Caligus Genome Assembly.</title>
        <authorList>
            <person name="Gallardo-Escarate C."/>
        </authorList>
    </citation>
    <scope>NUCLEOTIDE SEQUENCE [LARGE SCALE GENOMIC DNA]</scope>
</reference>
<keyword evidence="3" id="KW-1185">Reference proteome</keyword>
<dbReference type="Proteomes" id="UP000595437">
    <property type="component" value="Chromosome 13"/>
</dbReference>
<dbReference type="AlphaFoldDB" id="A0A7T8GVH1"/>
<evidence type="ECO:0000256" key="1">
    <source>
        <dbReference type="SAM" id="MobiDB-lite"/>
    </source>
</evidence>
<evidence type="ECO:0000313" key="2">
    <source>
        <dbReference type="EMBL" id="QQP38584.1"/>
    </source>
</evidence>
<organism evidence="2 3">
    <name type="scientific">Caligus rogercresseyi</name>
    <name type="common">Sea louse</name>
    <dbReference type="NCBI Taxonomy" id="217165"/>
    <lineage>
        <taxon>Eukaryota</taxon>
        <taxon>Metazoa</taxon>
        <taxon>Ecdysozoa</taxon>
        <taxon>Arthropoda</taxon>
        <taxon>Crustacea</taxon>
        <taxon>Multicrustacea</taxon>
        <taxon>Hexanauplia</taxon>
        <taxon>Copepoda</taxon>
        <taxon>Siphonostomatoida</taxon>
        <taxon>Caligidae</taxon>
        <taxon>Caligus</taxon>
    </lineage>
</organism>
<proteinExistence type="predicted"/>
<dbReference type="EMBL" id="CP045902">
    <property type="protein sequence ID" value="QQP38584.1"/>
    <property type="molecule type" value="Genomic_DNA"/>
</dbReference>
<sequence>MNGSSIRKPFGEITNTPMKSTGGGRRPRSLPESPAESLTPTANLKMLIRVASEQSSSETPSAVVRRRRALFSSPSSESHLVTAADFLSSQHRCRS</sequence>